<feature type="compositionally biased region" description="Basic and acidic residues" evidence="1">
    <location>
        <begin position="188"/>
        <end position="210"/>
    </location>
</feature>
<protein>
    <submittedName>
        <fullName evidence="4">Uncharacterized protein</fullName>
    </submittedName>
</protein>
<sequence>MLLLTNYFVYFNALLFTIYYASIPVDGMLNRFRKSFRNRNVAQPNPTEESSQTPRSRVDENDSDVRHMREIYRRINISEEELEHVATNFHPGVGGRNFQNPRRSTGGMLDNRAQLPPRHSVSHMHTAPSAEDLYELSNHHMRNIENYGHQDHDLYYGQRPGRNTGGAGHSNTASDLEAYRHSYSFGGDFRDIPVDPNSEHGHNGDQDRRSFQGFPPFPPY</sequence>
<feature type="region of interest" description="Disordered" evidence="1">
    <location>
        <begin position="40"/>
        <end position="64"/>
    </location>
</feature>
<evidence type="ECO:0000256" key="2">
    <source>
        <dbReference type="SAM" id="Phobius"/>
    </source>
</evidence>
<dbReference type="WBParaSite" id="scaffold28429_cov144.g20665">
    <property type="protein sequence ID" value="scaffold28429_cov144.g20665"/>
    <property type="gene ID" value="scaffold28429_cov144.g20665"/>
</dbReference>
<keyword evidence="2" id="KW-0472">Membrane</keyword>
<keyword evidence="3" id="KW-1185">Reference proteome</keyword>
<reference evidence="4" key="1">
    <citation type="submission" date="2022-11" db="UniProtKB">
        <authorList>
            <consortium name="WormBaseParasite"/>
        </authorList>
    </citation>
    <scope>IDENTIFICATION</scope>
</reference>
<evidence type="ECO:0000313" key="3">
    <source>
        <dbReference type="Proteomes" id="UP000887561"/>
    </source>
</evidence>
<proteinExistence type="predicted"/>
<organism evidence="3 4">
    <name type="scientific">Meloidogyne javanica</name>
    <name type="common">Root-knot nematode worm</name>
    <dbReference type="NCBI Taxonomy" id="6303"/>
    <lineage>
        <taxon>Eukaryota</taxon>
        <taxon>Metazoa</taxon>
        <taxon>Ecdysozoa</taxon>
        <taxon>Nematoda</taxon>
        <taxon>Chromadorea</taxon>
        <taxon>Rhabditida</taxon>
        <taxon>Tylenchina</taxon>
        <taxon>Tylenchomorpha</taxon>
        <taxon>Tylenchoidea</taxon>
        <taxon>Meloidogynidae</taxon>
        <taxon>Meloidogyninae</taxon>
        <taxon>Meloidogyne</taxon>
        <taxon>Meloidogyne incognita group</taxon>
    </lineage>
</organism>
<name>A0A915M6V4_MELJA</name>
<keyword evidence="2" id="KW-1133">Transmembrane helix</keyword>
<keyword evidence="2" id="KW-0812">Transmembrane</keyword>
<feature type="compositionally biased region" description="Polar residues" evidence="1">
    <location>
        <begin position="40"/>
        <end position="55"/>
    </location>
</feature>
<dbReference type="Proteomes" id="UP000887561">
    <property type="component" value="Unplaced"/>
</dbReference>
<feature type="region of interest" description="Disordered" evidence="1">
    <location>
        <begin position="151"/>
        <end position="173"/>
    </location>
</feature>
<feature type="transmembrane region" description="Helical" evidence="2">
    <location>
        <begin position="6"/>
        <end position="29"/>
    </location>
</feature>
<dbReference type="AlphaFoldDB" id="A0A915M6V4"/>
<evidence type="ECO:0000256" key="1">
    <source>
        <dbReference type="SAM" id="MobiDB-lite"/>
    </source>
</evidence>
<evidence type="ECO:0000313" key="4">
    <source>
        <dbReference type="WBParaSite" id="scaffold28429_cov144.g20665"/>
    </source>
</evidence>
<accession>A0A915M6V4</accession>
<feature type="region of interest" description="Disordered" evidence="1">
    <location>
        <begin position="187"/>
        <end position="220"/>
    </location>
</feature>